<accession>A0AAW0B5J3</accession>
<evidence type="ECO:0000313" key="2">
    <source>
        <dbReference type="Proteomes" id="UP001383192"/>
    </source>
</evidence>
<name>A0AAW0B5J3_9AGAR</name>
<protein>
    <submittedName>
        <fullName evidence="1">Uncharacterized protein</fullName>
    </submittedName>
</protein>
<keyword evidence="2" id="KW-1185">Reference proteome</keyword>
<reference evidence="1 2" key="1">
    <citation type="submission" date="2024-01" db="EMBL/GenBank/DDBJ databases">
        <title>A draft genome for a cacao thread blight-causing isolate of Paramarasmius palmivorus.</title>
        <authorList>
            <person name="Baruah I.K."/>
            <person name="Bukari Y."/>
            <person name="Amoako-Attah I."/>
            <person name="Meinhardt L.W."/>
            <person name="Bailey B.A."/>
            <person name="Cohen S.P."/>
        </authorList>
    </citation>
    <scope>NUCLEOTIDE SEQUENCE [LARGE SCALE GENOMIC DNA]</scope>
    <source>
        <strain evidence="1 2">GH-12</strain>
    </source>
</reference>
<organism evidence="1 2">
    <name type="scientific">Paramarasmius palmivorus</name>
    <dbReference type="NCBI Taxonomy" id="297713"/>
    <lineage>
        <taxon>Eukaryota</taxon>
        <taxon>Fungi</taxon>
        <taxon>Dikarya</taxon>
        <taxon>Basidiomycota</taxon>
        <taxon>Agaricomycotina</taxon>
        <taxon>Agaricomycetes</taxon>
        <taxon>Agaricomycetidae</taxon>
        <taxon>Agaricales</taxon>
        <taxon>Marasmiineae</taxon>
        <taxon>Marasmiaceae</taxon>
        <taxon>Paramarasmius</taxon>
    </lineage>
</organism>
<comment type="caution">
    <text evidence="1">The sequence shown here is derived from an EMBL/GenBank/DDBJ whole genome shotgun (WGS) entry which is preliminary data.</text>
</comment>
<sequence length="390" mass="45104">MTEHALSTSHVFETSFSNLSISGDRQQHIKKADESKHRPKLVGDVVDILLRNIVEDAREKEESITSYLLVSREYVESLLTIVYKSIYITDRRRLSLLRDTVVSNPALARRVKALSISTPLVPFAILQPVYNEQEHRGIPVLIAEVILVVSPTLRALCLKVPVHPRLIHTFRTCAFPELRSLDTFHPFLLDLRTTIWIYNRLSDWYQSQYDANANFWPDQPSLTEPDMPVLPWPVLHRLTVRFDGSMPEFSNSSIDMRRMHSVQELIIRLWRFENWEFNVQRFLIYIQPPSNAEVAALMLSSVTSHPIENYTMLFSPIMVIPTATNALADLSLTEDPSAPTDILLFASPYQLRSKKFWRKARRHILYRNVDGSPFLPFGVDHIMSLRRKEA</sequence>
<dbReference type="EMBL" id="JAYKXP010000172">
    <property type="protein sequence ID" value="KAK7021334.1"/>
    <property type="molecule type" value="Genomic_DNA"/>
</dbReference>
<gene>
    <name evidence="1" type="ORF">VNI00_017436</name>
</gene>
<dbReference type="Proteomes" id="UP001383192">
    <property type="component" value="Unassembled WGS sequence"/>
</dbReference>
<proteinExistence type="predicted"/>
<dbReference type="AlphaFoldDB" id="A0AAW0B5J3"/>
<evidence type="ECO:0000313" key="1">
    <source>
        <dbReference type="EMBL" id="KAK7021334.1"/>
    </source>
</evidence>